<evidence type="ECO:0000256" key="4">
    <source>
        <dbReference type="SAM" id="SignalP"/>
    </source>
</evidence>
<feature type="signal peptide" evidence="4">
    <location>
        <begin position="1"/>
        <end position="26"/>
    </location>
</feature>
<dbReference type="GO" id="GO:0004553">
    <property type="term" value="F:hydrolase activity, hydrolyzing O-glycosyl compounds"/>
    <property type="evidence" value="ECO:0007669"/>
    <property type="project" value="InterPro"/>
</dbReference>
<dbReference type="Proteomes" id="UP000030711">
    <property type="component" value="Unassembled WGS sequence"/>
</dbReference>
<dbReference type="EMBL" id="MU849782">
    <property type="protein sequence ID" value="KAK2631447.1"/>
    <property type="molecule type" value="Genomic_DNA"/>
</dbReference>
<dbReference type="PANTHER" id="PTHR10353">
    <property type="entry name" value="GLYCOSYL HYDROLASE"/>
    <property type="match status" value="1"/>
</dbReference>
<evidence type="ECO:0000313" key="6">
    <source>
        <dbReference type="Proteomes" id="UP000030711"/>
    </source>
</evidence>
<feature type="chain" id="PRO_5042080993" description="Thioglucosidase" evidence="4">
    <location>
        <begin position="27"/>
        <end position="121"/>
    </location>
</feature>
<keyword evidence="4" id="KW-0732">Signal</keyword>
<reference evidence="5 6" key="1">
    <citation type="journal article" date="2014" name="Nature">
        <title>The genome of Eucalyptus grandis.</title>
        <authorList>
            <person name="Myburg A.A."/>
            <person name="Grattapaglia D."/>
            <person name="Tuskan G.A."/>
            <person name="Hellsten U."/>
            <person name="Hayes R.D."/>
            <person name="Grimwood J."/>
            <person name="Jenkins J."/>
            <person name="Lindquist E."/>
            <person name="Tice H."/>
            <person name="Bauer D."/>
            <person name="Goodstein D.M."/>
            <person name="Dubchak I."/>
            <person name="Poliakov A."/>
            <person name="Mizrachi E."/>
            <person name="Kullan A.R."/>
            <person name="Hussey S.G."/>
            <person name="Pinard D."/>
            <person name="van der Merwe K."/>
            <person name="Singh P."/>
            <person name="van Jaarsveld I."/>
            <person name="Silva-Junior O.B."/>
            <person name="Togawa R.C."/>
            <person name="Pappas M.R."/>
            <person name="Faria D.A."/>
            <person name="Sansaloni C.P."/>
            <person name="Petroli C.D."/>
            <person name="Yang X."/>
            <person name="Ranjan P."/>
            <person name="Tschaplinski T.J."/>
            <person name="Ye C.Y."/>
            <person name="Li T."/>
            <person name="Sterck L."/>
            <person name="Vanneste K."/>
            <person name="Murat F."/>
            <person name="Soler M."/>
            <person name="Clemente H.S."/>
            <person name="Saidi N."/>
            <person name="Cassan-Wang H."/>
            <person name="Dunand C."/>
            <person name="Hefer C.A."/>
            <person name="Bornberg-Bauer E."/>
            <person name="Kersting A.R."/>
            <person name="Vining K."/>
            <person name="Amarasinghe V."/>
            <person name="Ranik M."/>
            <person name="Naithani S."/>
            <person name="Elser J."/>
            <person name="Boyd A.E."/>
            <person name="Liston A."/>
            <person name="Spatafora J.W."/>
            <person name="Dharmwardhana P."/>
            <person name="Raja R."/>
            <person name="Sullivan C."/>
            <person name="Romanel E."/>
            <person name="Alves-Ferreira M."/>
            <person name="Kulheim C."/>
            <person name="Foley W."/>
            <person name="Carocha V."/>
            <person name="Paiva J."/>
            <person name="Kudrna D."/>
            <person name="Brommonschenkel S.H."/>
            <person name="Pasquali G."/>
            <person name="Byrne M."/>
            <person name="Rigault P."/>
            <person name="Tibbits J."/>
            <person name="Spokevicius A."/>
            <person name="Jones R.C."/>
            <person name="Steane D.A."/>
            <person name="Vaillancourt R.E."/>
            <person name="Potts B.M."/>
            <person name="Joubert F."/>
            <person name="Barry K."/>
            <person name="Pappas G.J."/>
            <person name="Strauss S.H."/>
            <person name="Jaiswal P."/>
            <person name="Grima-Pettenati J."/>
            <person name="Salse J."/>
            <person name="Van de Peer Y."/>
            <person name="Rokhsar D.S."/>
            <person name="Schmutz J."/>
        </authorList>
    </citation>
    <scope>NUCLEOTIDE SEQUENCE [LARGE SCALE GENOMIC DNA]</scope>
    <source>
        <strain evidence="6">cv. BRASUZ1</strain>
        <tissue evidence="5">Leaf extractions</tissue>
    </source>
</reference>
<dbReference type="GO" id="GO:0005975">
    <property type="term" value="P:carbohydrate metabolic process"/>
    <property type="evidence" value="ECO:0007669"/>
    <property type="project" value="InterPro"/>
</dbReference>
<feature type="transmembrane region" description="Helical" evidence="3">
    <location>
        <begin position="88"/>
        <end position="109"/>
    </location>
</feature>
<accession>A0AAD9T8B0</accession>
<evidence type="ECO:0000256" key="3">
    <source>
        <dbReference type="SAM" id="Phobius"/>
    </source>
</evidence>
<keyword evidence="3" id="KW-0812">Transmembrane</keyword>
<evidence type="ECO:0000256" key="1">
    <source>
        <dbReference type="ARBA" id="ARBA00010838"/>
    </source>
</evidence>
<name>A0AAD9T8B0_EUCGR</name>
<protein>
    <recommendedName>
        <fullName evidence="7">Thioglucosidase</fullName>
    </recommendedName>
</protein>
<dbReference type="PANTHER" id="PTHR10353:SF213">
    <property type="entry name" value="BETA-GLUCOSIDASE 45-RELATED"/>
    <property type="match status" value="1"/>
</dbReference>
<dbReference type="SUPFAM" id="SSF51445">
    <property type="entry name" value="(Trans)glycosidases"/>
    <property type="match status" value="1"/>
</dbReference>
<dbReference type="Pfam" id="PF00232">
    <property type="entry name" value="Glyco_hydro_1"/>
    <property type="match status" value="1"/>
</dbReference>
<keyword evidence="3" id="KW-0472">Membrane</keyword>
<sequence length="121" mass="13506">MEVSQLKKAIFIIQIVLASLFTSSNSIMTSDGPSSLPGNFLFDTASSSYQFEGAYKSDGKGLNNWDVFAHEPGNIIDGSTGDIAVDHYHRYLVIIVYALFQISMLCTSVRRRKKSHKSYFN</sequence>
<comment type="caution">
    <text evidence="5">The sequence shown here is derived from an EMBL/GenBank/DDBJ whole genome shotgun (WGS) entry which is preliminary data.</text>
</comment>
<organism evidence="5 6">
    <name type="scientific">Eucalyptus grandis</name>
    <name type="common">Flooded gum</name>
    <dbReference type="NCBI Taxonomy" id="71139"/>
    <lineage>
        <taxon>Eukaryota</taxon>
        <taxon>Viridiplantae</taxon>
        <taxon>Streptophyta</taxon>
        <taxon>Embryophyta</taxon>
        <taxon>Tracheophyta</taxon>
        <taxon>Spermatophyta</taxon>
        <taxon>Magnoliopsida</taxon>
        <taxon>eudicotyledons</taxon>
        <taxon>Gunneridae</taxon>
        <taxon>Pentapetalae</taxon>
        <taxon>rosids</taxon>
        <taxon>malvids</taxon>
        <taxon>Myrtales</taxon>
        <taxon>Myrtaceae</taxon>
        <taxon>Myrtoideae</taxon>
        <taxon>Eucalypteae</taxon>
        <taxon>Eucalyptus</taxon>
    </lineage>
</organism>
<keyword evidence="6" id="KW-1185">Reference proteome</keyword>
<evidence type="ECO:0000256" key="2">
    <source>
        <dbReference type="RuleBase" id="RU003690"/>
    </source>
</evidence>
<evidence type="ECO:0000313" key="5">
    <source>
        <dbReference type="EMBL" id="KAK2631447.1"/>
    </source>
</evidence>
<evidence type="ECO:0008006" key="7">
    <source>
        <dbReference type="Google" id="ProtNLM"/>
    </source>
</evidence>
<dbReference type="AlphaFoldDB" id="A0AAD9T8B0"/>
<keyword evidence="3" id="KW-1133">Transmembrane helix</keyword>
<dbReference type="InterPro" id="IPR017853">
    <property type="entry name" value="GH"/>
</dbReference>
<dbReference type="Gene3D" id="3.20.20.80">
    <property type="entry name" value="Glycosidases"/>
    <property type="match status" value="1"/>
</dbReference>
<dbReference type="InterPro" id="IPR001360">
    <property type="entry name" value="Glyco_hydro_1"/>
</dbReference>
<gene>
    <name evidence="5" type="ORF">EUGRSUZ_L02893</name>
</gene>
<proteinExistence type="inferred from homology"/>
<comment type="similarity">
    <text evidence="1 2">Belongs to the glycosyl hydrolase 1 family.</text>
</comment>